<comment type="caution">
    <text evidence="1">The sequence shown here is derived from an EMBL/GenBank/DDBJ whole genome shotgun (WGS) entry which is preliminary data.</text>
</comment>
<accession>A0A9D4QLV5</accession>
<organism evidence="1 2">
    <name type="scientific">Dreissena polymorpha</name>
    <name type="common">Zebra mussel</name>
    <name type="synonym">Mytilus polymorpha</name>
    <dbReference type="NCBI Taxonomy" id="45954"/>
    <lineage>
        <taxon>Eukaryota</taxon>
        <taxon>Metazoa</taxon>
        <taxon>Spiralia</taxon>
        <taxon>Lophotrochozoa</taxon>
        <taxon>Mollusca</taxon>
        <taxon>Bivalvia</taxon>
        <taxon>Autobranchia</taxon>
        <taxon>Heteroconchia</taxon>
        <taxon>Euheterodonta</taxon>
        <taxon>Imparidentia</taxon>
        <taxon>Neoheterodontei</taxon>
        <taxon>Myida</taxon>
        <taxon>Dreissenoidea</taxon>
        <taxon>Dreissenidae</taxon>
        <taxon>Dreissena</taxon>
    </lineage>
</organism>
<keyword evidence="2" id="KW-1185">Reference proteome</keyword>
<sequence length="59" mass="6731">MNCKQRVTTCLQQQGWIVRRRESPVCKTGMHSKEKVTTYALSGEGNQLFGTTGMHCKER</sequence>
<name>A0A9D4QLV5_DREPO</name>
<dbReference type="EMBL" id="JAIWYP010000004">
    <property type="protein sequence ID" value="KAH3835981.1"/>
    <property type="molecule type" value="Genomic_DNA"/>
</dbReference>
<gene>
    <name evidence="1" type="ORF">DPMN_109350</name>
</gene>
<proteinExistence type="predicted"/>
<reference evidence="1" key="1">
    <citation type="journal article" date="2019" name="bioRxiv">
        <title>The Genome of the Zebra Mussel, Dreissena polymorpha: A Resource for Invasive Species Research.</title>
        <authorList>
            <person name="McCartney M.A."/>
            <person name="Auch B."/>
            <person name="Kono T."/>
            <person name="Mallez S."/>
            <person name="Zhang Y."/>
            <person name="Obille A."/>
            <person name="Becker A."/>
            <person name="Abrahante J.E."/>
            <person name="Garbe J."/>
            <person name="Badalamenti J.P."/>
            <person name="Herman A."/>
            <person name="Mangelson H."/>
            <person name="Liachko I."/>
            <person name="Sullivan S."/>
            <person name="Sone E.D."/>
            <person name="Koren S."/>
            <person name="Silverstein K.A.T."/>
            <person name="Beckman K.B."/>
            <person name="Gohl D.M."/>
        </authorList>
    </citation>
    <scope>NUCLEOTIDE SEQUENCE</scope>
    <source>
        <strain evidence="1">Duluth1</strain>
        <tissue evidence="1">Whole animal</tissue>
    </source>
</reference>
<dbReference type="AlphaFoldDB" id="A0A9D4QLV5"/>
<dbReference type="Proteomes" id="UP000828390">
    <property type="component" value="Unassembled WGS sequence"/>
</dbReference>
<reference evidence="1" key="2">
    <citation type="submission" date="2020-11" db="EMBL/GenBank/DDBJ databases">
        <authorList>
            <person name="McCartney M.A."/>
            <person name="Auch B."/>
            <person name="Kono T."/>
            <person name="Mallez S."/>
            <person name="Becker A."/>
            <person name="Gohl D.M."/>
            <person name="Silverstein K.A.T."/>
            <person name="Koren S."/>
            <person name="Bechman K.B."/>
            <person name="Herman A."/>
            <person name="Abrahante J.E."/>
            <person name="Garbe J."/>
        </authorList>
    </citation>
    <scope>NUCLEOTIDE SEQUENCE</scope>
    <source>
        <strain evidence="1">Duluth1</strain>
        <tissue evidence="1">Whole animal</tissue>
    </source>
</reference>
<evidence type="ECO:0000313" key="1">
    <source>
        <dbReference type="EMBL" id="KAH3835981.1"/>
    </source>
</evidence>
<protein>
    <submittedName>
        <fullName evidence="1">Uncharacterized protein</fullName>
    </submittedName>
</protein>
<evidence type="ECO:0000313" key="2">
    <source>
        <dbReference type="Proteomes" id="UP000828390"/>
    </source>
</evidence>